<evidence type="ECO:0000313" key="1">
    <source>
        <dbReference type="EMBL" id="KKM92043.1"/>
    </source>
</evidence>
<reference evidence="1" key="1">
    <citation type="journal article" date="2015" name="Nature">
        <title>Complex archaea that bridge the gap between prokaryotes and eukaryotes.</title>
        <authorList>
            <person name="Spang A."/>
            <person name="Saw J.H."/>
            <person name="Jorgensen S.L."/>
            <person name="Zaremba-Niedzwiedzka K."/>
            <person name="Martijn J."/>
            <person name="Lind A.E."/>
            <person name="van Eijk R."/>
            <person name="Schleper C."/>
            <person name="Guy L."/>
            <person name="Ettema T.J."/>
        </authorList>
    </citation>
    <scope>NUCLEOTIDE SEQUENCE</scope>
</reference>
<sequence>MAVVTSETSGGLALSWGATHRTGYCEVCKTRLIQDPNPEEKRVRQNFCPTCDSYQKGVLISRQAMIPVPEAPTCLRPSCLLRYFWATFRYILIANYHARRVTYAEANRHNKILERYRTGEPSPETIWQAIHANWKLACPVCRKYNVDPLLFKKGE</sequence>
<gene>
    <name evidence="1" type="ORF">LCGC14_1222310</name>
</gene>
<comment type="caution">
    <text evidence="1">The sequence shown here is derived from an EMBL/GenBank/DDBJ whole genome shotgun (WGS) entry which is preliminary data.</text>
</comment>
<protein>
    <submittedName>
        <fullName evidence="1">Uncharacterized protein</fullName>
    </submittedName>
</protein>
<accession>A0A0F9LEW4</accession>
<dbReference type="AlphaFoldDB" id="A0A0F9LEW4"/>
<proteinExistence type="predicted"/>
<organism evidence="1">
    <name type="scientific">marine sediment metagenome</name>
    <dbReference type="NCBI Taxonomy" id="412755"/>
    <lineage>
        <taxon>unclassified sequences</taxon>
        <taxon>metagenomes</taxon>
        <taxon>ecological metagenomes</taxon>
    </lineage>
</organism>
<name>A0A0F9LEW4_9ZZZZ</name>
<dbReference type="EMBL" id="LAZR01006448">
    <property type="protein sequence ID" value="KKM92043.1"/>
    <property type="molecule type" value="Genomic_DNA"/>
</dbReference>